<dbReference type="GO" id="GO:0051537">
    <property type="term" value="F:2 iron, 2 sulfur cluster binding"/>
    <property type="evidence" value="ECO:0007669"/>
    <property type="project" value="UniProtKB-KW"/>
</dbReference>
<dbReference type="NCBIfam" id="TIGR00365">
    <property type="entry name" value="Grx4 family monothiol glutaredoxin"/>
    <property type="match status" value="1"/>
</dbReference>
<dbReference type="GO" id="GO:0015036">
    <property type="term" value="F:disulfide oxidoreductase activity"/>
    <property type="evidence" value="ECO:0007669"/>
    <property type="project" value="InterPro"/>
</dbReference>
<dbReference type="KEGG" id="naf:GQ61_09250"/>
<dbReference type="OrthoDB" id="9804115at2"/>
<dbReference type="EMBL" id="CP008743">
    <property type="protein sequence ID" value="ARN85443.1"/>
    <property type="molecule type" value="Genomic_DNA"/>
</dbReference>
<evidence type="ECO:0000256" key="4">
    <source>
        <dbReference type="ARBA" id="ARBA00023004"/>
    </source>
</evidence>
<dbReference type="InterPro" id="IPR036249">
    <property type="entry name" value="Thioredoxin-like_sf"/>
</dbReference>
<evidence type="ECO:0000256" key="6">
    <source>
        <dbReference type="ARBA" id="ARBA00023284"/>
    </source>
</evidence>
<evidence type="ECO:0000259" key="9">
    <source>
        <dbReference type="Pfam" id="PF00462"/>
    </source>
</evidence>
<dbReference type="RefSeq" id="WP_085785013.1">
    <property type="nucleotide sequence ID" value="NZ_CP008743.1"/>
</dbReference>
<dbReference type="PIRSF" id="PIRSF005894">
    <property type="entry name" value="Monothiol_GRX"/>
    <property type="match status" value="1"/>
</dbReference>
<sequence length="109" mass="12403">MTQTLFDEIKQQIQDNDVVLYMKGTQKTPMCGFSGFVVQVLNKFKVPFLDVNILENQDMRQAIKDFTNWPTIPQLYIKGEFVGGADIVRDMLASGEFENLLKAKGILNI</sequence>
<dbReference type="STRING" id="1414854.GQ61_09250"/>
<dbReference type="Pfam" id="PF00462">
    <property type="entry name" value="Glutaredoxin"/>
    <property type="match status" value="1"/>
</dbReference>
<dbReference type="InterPro" id="IPR033658">
    <property type="entry name" value="GRX_PICOT-like"/>
</dbReference>
<protein>
    <recommendedName>
        <fullName evidence="7">Glutaredoxin</fullName>
    </recommendedName>
</protein>
<accession>A0A1W6N6G7</accession>
<evidence type="ECO:0000256" key="3">
    <source>
        <dbReference type="ARBA" id="ARBA00022723"/>
    </source>
</evidence>
<gene>
    <name evidence="10" type="ORF">GQ61_09250</name>
</gene>
<dbReference type="InterPro" id="IPR014434">
    <property type="entry name" value="Monothiol_GRX"/>
</dbReference>
<evidence type="ECO:0000256" key="5">
    <source>
        <dbReference type="ARBA" id="ARBA00023014"/>
    </source>
</evidence>
<evidence type="ECO:0000313" key="11">
    <source>
        <dbReference type="Proteomes" id="UP000237351"/>
    </source>
</evidence>
<organism evidence="10 11">
    <name type="scientific">Candidatus Nucleicultrix amoebiphila FS5</name>
    <dbReference type="NCBI Taxonomy" id="1414854"/>
    <lineage>
        <taxon>Bacteria</taxon>
        <taxon>Pseudomonadati</taxon>
        <taxon>Pseudomonadota</taxon>
        <taxon>Alphaproteobacteria</taxon>
        <taxon>Holosporales</taxon>
        <taxon>Candidatus Nucleicultricaceae</taxon>
        <taxon>Candidatus Nucleicultrix</taxon>
    </lineage>
</organism>
<keyword evidence="3 8" id="KW-0479">Metal-binding</keyword>
<evidence type="ECO:0000313" key="10">
    <source>
        <dbReference type="EMBL" id="ARN85443.1"/>
    </source>
</evidence>
<comment type="similarity">
    <text evidence="1 7">Belongs to the glutaredoxin family. Monothiol subfamily.</text>
</comment>
<feature type="domain" description="Glutaredoxin" evidence="9">
    <location>
        <begin position="18"/>
        <end position="82"/>
    </location>
</feature>
<keyword evidence="11" id="KW-1185">Reference proteome</keyword>
<dbReference type="PANTHER" id="PTHR10293">
    <property type="entry name" value="GLUTAREDOXIN FAMILY MEMBER"/>
    <property type="match status" value="1"/>
</dbReference>
<evidence type="ECO:0000256" key="2">
    <source>
        <dbReference type="ARBA" id="ARBA00022714"/>
    </source>
</evidence>
<keyword evidence="6" id="KW-0676">Redox-active center</keyword>
<dbReference type="PROSITE" id="PS51354">
    <property type="entry name" value="GLUTAREDOXIN_2"/>
    <property type="match status" value="1"/>
</dbReference>
<dbReference type="FunFam" id="3.40.30.10:FF:000005">
    <property type="entry name" value="Glutaredoxin 5"/>
    <property type="match status" value="1"/>
</dbReference>
<dbReference type="InterPro" id="IPR004480">
    <property type="entry name" value="Monothiol_GRX-rel"/>
</dbReference>
<dbReference type="CDD" id="cd03028">
    <property type="entry name" value="GRX_PICOT_like"/>
    <property type="match status" value="1"/>
</dbReference>
<dbReference type="SUPFAM" id="SSF52833">
    <property type="entry name" value="Thioredoxin-like"/>
    <property type="match status" value="1"/>
</dbReference>
<keyword evidence="4 8" id="KW-0408">Iron</keyword>
<dbReference type="PANTHER" id="PTHR10293:SF72">
    <property type="entry name" value="MONOTHIOL GLUTAREDOXIN-S14, CHLOROPLASTIC"/>
    <property type="match status" value="1"/>
</dbReference>
<evidence type="ECO:0000256" key="8">
    <source>
        <dbReference type="PIRSR" id="PIRSR005894-2"/>
    </source>
</evidence>
<proteinExistence type="inferred from homology"/>
<keyword evidence="2 8" id="KW-0001">2Fe-2S</keyword>
<dbReference type="Proteomes" id="UP000237351">
    <property type="component" value="Chromosome"/>
</dbReference>
<dbReference type="AlphaFoldDB" id="A0A1W6N6G7"/>
<feature type="binding site" evidence="8">
    <location>
        <position position="31"/>
    </location>
    <ligand>
        <name>[2Fe-2S] cluster</name>
        <dbReference type="ChEBI" id="CHEBI:190135"/>
        <note>ligand shared between dimeric partners</note>
    </ligand>
</feature>
<reference evidence="10 11" key="1">
    <citation type="submission" date="2014-06" db="EMBL/GenBank/DDBJ databases">
        <title>The genome of the endonuclear symbiont Nucleicultrix amoebiphila.</title>
        <authorList>
            <person name="Schulz F."/>
            <person name="Horn M."/>
        </authorList>
    </citation>
    <scope>NUCLEOTIDE SEQUENCE [LARGE SCALE GENOMIC DNA]</scope>
    <source>
        <strain evidence="10 11">FS5</strain>
    </source>
</reference>
<dbReference type="InterPro" id="IPR002109">
    <property type="entry name" value="Glutaredoxin"/>
</dbReference>
<dbReference type="Gene3D" id="3.40.30.10">
    <property type="entry name" value="Glutaredoxin"/>
    <property type="match status" value="1"/>
</dbReference>
<evidence type="ECO:0000256" key="1">
    <source>
        <dbReference type="ARBA" id="ARBA00009630"/>
    </source>
</evidence>
<evidence type="ECO:0000256" key="7">
    <source>
        <dbReference type="PIRNR" id="PIRNR005894"/>
    </source>
</evidence>
<keyword evidence="5 8" id="KW-0411">Iron-sulfur</keyword>
<name>A0A1W6N6G7_9PROT</name>
<dbReference type="GO" id="GO:0046872">
    <property type="term" value="F:metal ion binding"/>
    <property type="evidence" value="ECO:0007669"/>
    <property type="project" value="UniProtKB-KW"/>
</dbReference>